<keyword evidence="1" id="KW-0812">Transmembrane</keyword>
<evidence type="ECO:0000256" key="1">
    <source>
        <dbReference type="SAM" id="Phobius"/>
    </source>
</evidence>
<dbReference type="RefSeq" id="WP_038563314.1">
    <property type="nucleotide sequence ID" value="NZ_CP008876.1"/>
</dbReference>
<dbReference type="EMBL" id="CP008876">
    <property type="protein sequence ID" value="AIF67565.1"/>
    <property type="molecule type" value="Genomic_DNA"/>
</dbReference>
<keyword evidence="1" id="KW-1133">Transmembrane helix</keyword>
<dbReference type="GeneID" id="34222930"/>
<dbReference type="InterPro" id="IPR048161">
    <property type="entry name" value="PA2928-like"/>
</dbReference>
<dbReference type="Gene3D" id="2.130.10.10">
    <property type="entry name" value="YVTN repeat-like/Quinoprotein amine dehydrogenase"/>
    <property type="match status" value="1"/>
</dbReference>
<dbReference type="KEGG" id="tap:GZ22_13600"/>
<dbReference type="OrthoDB" id="2957847at2"/>
<name>A0A075LLB1_9BACI</name>
<dbReference type="HOGENOM" id="CLU_768908_0_0_9"/>
<keyword evidence="1" id="KW-0472">Membrane</keyword>
<feature type="transmembrane region" description="Helical" evidence="1">
    <location>
        <begin position="117"/>
        <end position="142"/>
    </location>
</feature>
<feature type="transmembrane region" description="Helical" evidence="1">
    <location>
        <begin position="14"/>
        <end position="36"/>
    </location>
</feature>
<evidence type="ECO:0000313" key="3">
    <source>
        <dbReference type="Proteomes" id="UP000027980"/>
    </source>
</evidence>
<feature type="transmembrane region" description="Helical" evidence="1">
    <location>
        <begin position="87"/>
        <end position="105"/>
    </location>
</feature>
<accession>A0A075LLB1</accession>
<proteinExistence type="predicted"/>
<dbReference type="AlphaFoldDB" id="A0A075LLB1"/>
<protein>
    <submittedName>
        <fullName evidence="2">Uncharacterized protein</fullName>
    </submittedName>
</protein>
<feature type="transmembrane region" description="Helical" evidence="1">
    <location>
        <begin position="48"/>
        <end position="67"/>
    </location>
</feature>
<dbReference type="Proteomes" id="UP000027980">
    <property type="component" value="Chromosome"/>
</dbReference>
<sequence length="427" mass="49339">MTELMRNWLFNDDFIHNIVLALIYLWIFINIAKWAIDKINQSKKKRTFGALVRFLLVYAVIGTLLLWLLDGDFFRDWTFTGWFWHDITLWILVGVFVVLCVLFLIRSIKRSSSLKKVIGMVVLLLVGEFIIGSFVMTVFHAAGRSVTMSLDSPTIVAEDDDLAINKIRMRIPNGQSNGISTSASRFQIIAVDLETGEKKWSRKAIWQEYVLGQTEEGILVVDMKNEELYFLDVASGEVRLDEEEWTEKYPQLTDNVSYEQSDYYIDDTGGLYLYALDGKYYHVADGQLTEDPAYEKEVQKGFFGDEEKGEAERAQQIVQELYTDLLEAQPILGTEKDDSMLLVYKEKRNQDQVTVARVSTEESVIRWKVPVDYQEEPGVSPVDTFFEEDATYVLAAGELYKISEPDGMLEYVYQYRWNKQVDLETDE</sequence>
<dbReference type="InterPro" id="IPR015943">
    <property type="entry name" value="WD40/YVTN_repeat-like_dom_sf"/>
</dbReference>
<reference evidence="2 3" key="1">
    <citation type="submission" date="2014-07" db="EMBL/GenBank/DDBJ databases">
        <title>Complete genome sequence of a moderately halophilic bacterium Terribacillus aidingensis MP602, isolated from Cryptomeria fortunei in Tianmu mountain in China.</title>
        <authorList>
            <person name="Wang Y."/>
            <person name="Lu P."/>
            <person name="Zhang L."/>
        </authorList>
    </citation>
    <scope>NUCLEOTIDE SEQUENCE [LARGE SCALE GENOMIC DNA]</scope>
    <source>
        <strain evidence="2 3">MP602</strain>
    </source>
</reference>
<organism evidence="2 3">
    <name type="scientific">Terribacillus saccharophilus</name>
    <dbReference type="NCBI Taxonomy" id="361277"/>
    <lineage>
        <taxon>Bacteria</taxon>
        <taxon>Bacillati</taxon>
        <taxon>Bacillota</taxon>
        <taxon>Bacilli</taxon>
        <taxon>Bacillales</taxon>
        <taxon>Bacillaceae</taxon>
        <taxon>Terribacillus</taxon>
    </lineage>
</organism>
<dbReference type="InterPro" id="IPR011047">
    <property type="entry name" value="Quinoprotein_ADH-like_sf"/>
</dbReference>
<evidence type="ECO:0000313" key="2">
    <source>
        <dbReference type="EMBL" id="AIF67565.1"/>
    </source>
</evidence>
<dbReference type="NCBIfam" id="NF041516">
    <property type="entry name" value="PA2928_fam"/>
    <property type="match status" value="1"/>
</dbReference>
<gene>
    <name evidence="2" type="ORF">GZ22_13600</name>
</gene>
<dbReference type="SUPFAM" id="SSF50998">
    <property type="entry name" value="Quinoprotein alcohol dehydrogenase-like"/>
    <property type="match status" value="1"/>
</dbReference>